<feature type="region of interest" description="Disordered" evidence="1">
    <location>
        <begin position="43"/>
        <end position="92"/>
    </location>
</feature>
<evidence type="ECO:0000313" key="3">
    <source>
        <dbReference type="Proteomes" id="UP000236291"/>
    </source>
</evidence>
<accession>A0A2K3NKU9</accession>
<comment type="caution">
    <text evidence="2">The sequence shown here is derived from an EMBL/GenBank/DDBJ whole genome shotgun (WGS) entry which is preliminary data.</text>
</comment>
<dbReference type="EMBL" id="ASHM01000015">
    <property type="protein sequence ID" value="PNY03650.1"/>
    <property type="molecule type" value="Genomic_DNA"/>
</dbReference>
<feature type="compositionally biased region" description="Polar residues" evidence="1">
    <location>
        <begin position="83"/>
        <end position="92"/>
    </location>
</feature>
<feature type="region of interest" description="Disordered" evidence="1">
    <location>
        <begin position="1"/>
        <end position="22"/>
    </location>
</feature>
<dbReference type="Proteomes" id="UP000236291">
    <property type="component" value="Unassembled WGS sequence"/>
</dbReference>
<dbReference type="AlphaFoldDB" id="A0A2K3NKU9"/>
<proteinExistence type="predicted"/>
<evidence type="ECO:0000256" key="1">
    <source>
        <dbReference type="SAM" id="MobiDB-lite"/>
    </source>
</evidence>
<protein>
    <submittedName>
        <fullName evidence="2">Uncharacterized protein</fullName>
    </submittedName>
</protein>
<sequence>MRNETKMNPILIAKTNGKTTKEKHTCNSALTQIESFLAKLFPPDPDEAKGGREKLTQIESKKGKEGDEGELHASVRDTESYRAKQSVNATVF</sequence>
<feature type="compositionally biased region" description="Basic and acidic residues" evidence="1">
    <location>
        <begin position="46"/>
        <end position="82"/>
    </location>
</feature>
<name>A0A2K3NKU9_TRIPR</name>
<organism evidence="2 3">
    <name type="scientific">Trifolium pratense</name>
    <name type="common">Red clover</name>
    <dbReference type="NCBI Taxonomy" id="57577"/>
    <lineage>
        <taxon>Eukaryota</taxon>
        <taxon>Viridiplantae</taxon>
        <taxon>Streptophyta</taxon>
        <taxon>Embryophyta</taxon>
        <taxon>Tracheophyta</taxon>
        <taxon>Spermatophyta</taxon>
        <taxon>Magnoliopsida</taxon>
        <taxon>eudicotyledons</taxon>
        <taxon>Gunneridae</taxon>
        <taxon>Pentapetalae</taxon>
        <taxon>rosids</taxon>
        <taxon>fabids</taxon>
        <taxon>Fabales</taxon>
        <taxon>Fabaceae</taxon>
        <taxon>Papilionoideae</taxon>
        <taxon>50 kb inversion clade</taxon>
        <taxon>NPAAA clade</taxon>
        <taxon>Hologalegina</taxon>
        <taxon>IRL clade</taxon>
        <taxon>Trifolieae</taxon>
        <taxon>Trifolium</taxon>
    </lineage>
</organism>
<gene>
    <name evidence="2" type="ORF">L195_g000057</name>
</gene>
<evidence type="ECO:0000313" key="2">
    <source>
        <dbReference type="EMBL" id="PNY03650.1"/>
    </source>
</evidence>
<reference evidence="2 3" key="1">
    <citation type="journal article" date="2014" name="Am. J. Bot.">
        <title>Genome assembly and annotation for red clover (Trifolium pratense; Fabaceae).</title>
        <authorList>
            <person name="Istvanek J."/>
            <person name="Jaros M."/>
            <person name="Krenek A."/>
            <person name="Repkova J."/>
        </authorList>
    </citation>
    <scope>NUCLEOTIDE SEQUENCE [LARGE SCALE GENOMIC DNA]</scope>
    <source>
        <strain evidence="3">cv. Tatra</strain>
        <tissue evidence="2">Young leaves</tissue>
    </source>
</reference>
<reference evidence="2 3" key="2">
    <citation type="journal article" date="2017" name="Front. Plant Sci.">
        <title>Gene Classification and Mining of Molecular Markers Useful in Red Clover (Trifolium pratense) Breeding.</title>
        <authorList>
            <person name="Istvanek J."/>
            <person name="Dluhosova J."/>
            <person name="Dluhos P."/>
            <person name="Patkova L."/>
            <person name="Nedelnik J."/>
            <person name="Repkova J."/>
        </authorList>
    </citation>
    <scope>NUCLEOTIDE SEQUENCE [LARGE SCALE GENOMIC DNA]</scope>
    <source>
        <strain evidence="3">cv. Tatra</strain>
        <tissue evidence="2">Young leaves</tissue>
    </source>
</reference>